<gene>
    <name evidence="5" type="ORF">CYMTET_47533</name>
</gene>
<feature type="chain" id="PRO_5042001047" description="EGF-like domain-containing protein" evidence="2">
    <location>
        <begin position="21"/>
        <end position="2075"/>
    </location>
</feature>
<dbReference type="PANTHER" id="PTHR11319:SF35">
    <property type="entry name" value="OUTER MEMBRANE PROTEIN PMPC-RELATED"/>
    <property type="match status" value="1"/>
</dbReference>
<feature type="transmembrane region" description="Helical" evidence="1">
    <location>
        <begin position="1585"/>
        <end position="1609"/>
    </location>
</feature>
<feature type="transmembrane region" description="Helical" evidence="1">
    <location>
        <begin position="1495"/>
        <end position="1514"/>
    </location>
</feature>
<dbReference type="Proteomes" id="UP001190700">
    <property type="component" value="Unassembled WGS sequence"/>
</dbReference>
<dbReference type="PROSITE" id="PS01186">
    <property type="entry name" value="EGF_2"/>
    <property type="match status" value="1"/>
</dbReference>
<dbReference type="PANTHER" id="PTHR11319">
    <property type="entry name" value="G PROTEIN-COUPLED RECEPTOR-RELATED"/>
    <property type="match status" value="1"/>
</dbReference>
<evidence type="ECO:0000256" key="2">
    <source>
        <dbReference type="SAM" id="SignalP"/>
    </source>
</evidence>
<proteinExistence type="predicted"/>
<sequence>MVVRAAYATLLATLLTASMALPLDTALPKCTLEVCGINGVEEHECVGRGSWTEHGCECDKGLAGPRCTYSDLVTCSNHGAAMANGSCFCKIGYVGEACDTNIVPQLVFSENVRNGKLETSEDGSSDSYTVKLSFAPNAPLTVHLRSAPASPQQVLLASRTGNSFAIVSPSAEIDLVFDSANWDMERTITVNAINDAWVEGPHSVRLVHKVAYPALAGYDSDYFVPVNIADNDEARIEITSPESIGIGRSATVQMKLTAPPLPGSSVTILPVADQPRILEIGSAGFTFDASTYNIPVEFPVLVPLTKDPCGLMDARINYRVSSTLPVFNQLQPPPTQVVIEDLSEARVVVTPNEGVILADSLATILDEGFFQISLSKPPCVPIKVRYGLKEAVAAKQVRFVPSYVTIDRGNWNKLQRIRVLAYNDGVVQGDIFSELTVATAKPGPFAYVPAADPLLVKVVERDEAGVRLSAPSVIVCPENCVNGYNVTLRTRPAGKVTVTLAVEEGHGNGAGLQATPAKLHFSAETFATPQRVALGAPTCPLTEDTGKCVFTVSHQVESEEDVFYNLAGELAVAEVTVAGSDQERRRRSMMPVQRRELQSTPVLTLQTTPLQYTEGYSPIAIDSLATVSADNNIVQASASITPWERDTDFLTWDEAVGGTLGTSDGLIDANLGNQAYGSISLSGVATAEEYTKALRGFFFQSTGPIIDHTEKTVTMDVMDQYGTSSSRVTRIINITLTNQAPSAQATILTGSSGVDENVGFRDTRVGSYLRGIDPEDEGSLEYEIKCEPGKGRVEMTSIDSRTGYMQFFYYPKLNEVGMDQFIWAVTDIHGSESAFQLLEIEINPGNSFPLAYDSTLDAISGIDNTAYMASGDPDNVDGLDDVEFYIITSCPSYGTVTLTDSSGSCENGNLKGRNPYVYTPDENGLGSEDSFTFSVEDYGGYGSVNCNCDDTVGTVHIAISYYIANTPPIANDQVFSVNASGSVTAVLDATDSVGDITFMKGYYLASEVDGRVVANTITEQRGLGDKGSVKLIKDDGGYRTGGFIYTADVGEDSGMDYFTWVVIDRAGNMSNMARVTINVLKDPVPAIPACSPTSYLSNLTQDSITGDASALNYYLDQTRHHVQVEQLGDAYAYPVDVLSAAHNVGFITSEGVTLMCEQVDHARMLMSTGDAFDGGTVALLAWDIDNVKSVKQTYSFKSLPASGTLYYNGTFEGAAMVSSVSAATELGASDTFLLNPGQPLYLMYIPPPYLRGAPHASFEWTVTDADGAEMEPATANLHVQCQPAYKQSADGLSCEPCPEGEFNNPGVPDQAVCYPCEAGTFSSGATTQCASCPENTYQAEEGATSCTSCPDPNQESKTGSTKKVDCRCPPTTWRKDDDTCVVCDLDRTVCDEWDQELPKPMTTSVFVHPETGDLLNCLPDNACYITDDTSDVKNGKCQPGYEGTACNRCKEGYFRNVAECEKCSDEDWLPWVLMPFAYLFGTVCLFWFCQLDRLYGAFHIILCYLQIFSVYRFMKLDWPPALKALMEFFGLLNLDNWAFAPECALQAGYPNKLPMMNMNPVVFLTILSGYGLFQRIRDQGMDPVFVRNLASAFLLYLNWGYLSMAIYTFQYFNCILNNHEWVMWSDPSTICFDWSMDSEYTKIFPLAVIDIVVYPVCTFLFFARITFNHREDIMSRDIILANVKEAAITNKEDVKTMTEFMDVYGFLYRRLETDCYYFDLVRLLGKFLISLTLLIRNAQQQMLICVFVLIGLLVSVTNLRPNDRTHLDILEMMMILFLIIMNFCGFLFSSQLLDQGERDSTTMGLQAIFTFMLIGACGFLYMDLQKPYDFLDEDEKANDGLVMSSASSRSRGRMSTFSRASKMGNMKSVKSFRNTLSGPGALEEMTANMSRREKIMVQGKVLFTKEFLGDMQVHVACCAETELAPVEAAMDHLIQLHWETWQEEKEALADGKLEMSRASMFSSKKVAPADNPVAQHISAHSNKFMSGVLKPAIWLPVLNGVIQSHRINEMYKWLAFSCSPAHKESFWNWLDFMAVEEEKEEEPATVMQRAKKRASIAFSPMLGEDHQEGAGAAEE</sequence>
<feature type="signal peptide" evidence="2">
    <location>
        <begin position="1"/>
        <end position="20"/>
    </location>
</feature>
<dbReference type="InterPro" id="IPR002049">
    <property type="entry name" value="LE_dom"/>
</dbReference>
<feature type="transmembrane region" description="Helical" evidence="1">
    <location>
        <begin position="1741"/>
        <end position="1760"/>
    </location>
</feature>
<feature type="transmembrane region" description="Helical" evidence="1">
    <location>
        <begin position="1555"/>
        <end position="1573"/>
    </location>
</feature>
<reference evidence="5 6" key="1">
    <citation type="journal article" date="2015" name="Genome Biol. Evol.">
        <title>Comparative Genomics of a Bacterivorous Green Alga Reveals Evolutionary Causalities and Consequences of Phago-Mixotrophic Mode of Nutrition.</title>
        <authorList>
            <person name="Burns J.A."/>
            <person name="Paasch A."/>
            <person name="Narechania A."/>
            <person name="Kim E."/>
        </authorList>
    </citation>
    <scope>NUCLEOTIDE SEQUENCE [LARGE SCALE GENOMIC DNA]</scope>
    <source>
        <strain evidence="5 6">PLY_AMNH</strain>
    </source>
</reference>
<organism evidence="5 6">
    <name type="scientific">Cymbomonas tetramitiformis</name>
    <dbReference type="NCBI Taxonomy" id="36881"/>
    <lineage>
        <taxon>Eukaryota</taxon>
        <taxon>Viridiplantae</taxon>
        <taxon>Chlorophyta</taxon>
        <taxon>Pyramimonadophyceae</taxon>
        <taxon>Pyramimonadales</taxon>
        <taxon>Pyramimonadaceae</taxon>
        <taxon>Cymbomonas</taxon>
    </lineage>
</organism>
<feature type="domain" description="EGF-like" evidence="3 4">
    <location>
        <begin position="87"/>
        <end position="98"/>
    </location>
</feature>
<accession>A0AAE0BTY2</accession>
<dbReference type="Pfam" id="PF07699">
    <property type="entry name" value="Ephrin_rec_like"/>
    <property type="match status" value="1"/>
</dbReference>
<dbReference type="PROSITE" id="PS00022">
    <property type="entry name" value="EGF_1"/>
    <property type="match status" value="1"/>
</dbReference>
<keyword evidence="1" id="KW-0812">Transmembrane</keyword>
<keyword evidence="1" id="KW-0472">Membrane</keyword>
<dbReference type="EMBL" id="LGRX02033118">
    <property type="protein sequence ID" value="KAK3242788.1"/>
    <property type="molecule type" value="Genomic_DNA"/>
</dbReference>
<evidence type="ECO:0000259" key="4">
    <source>
        <dbReference type="PROSITE" id="PS01186"/>
    </source>
</evidence>
<dbReference type="SMART" id="SM01411">
    <property type="entry name" value="Ephrin_rec_like"/>
    <property type="match status" value="2"/>
</dbReference>
<evidence type="ECO:0000259" key="3">
    <source>
        <dbReference type="PROSITE" id="PS00022"/>
    </source>
</evidence>
<dbReference type="SUPFAM" id="SSF57184">
    <property type="entry name" value="Growth factor receptor domain"/>
    <property type="match status" value="1"/>
</dbReference>
<dbReference type="CDD" id="cd00055">
    <property type="entry name" value="EGF_Lam"/>
    <property type="match status" value="1"/>
</dbReference>
<protein>
    <recommendedName>
        <fullName evidence="3 4">EGF-like domain-containing protein</fullName>
    </recommendedName>
</protein>
<keyword evidence="1" id="KW-1133">Transmembrane helix</keyword>
<evidence type="ECO:0000256" key="1">
    <source>
        <dbReference type="SAM" id="Phobius"/>
    </source>
</evidence>
<feature type="transmembrane region" description="Helical" evidence="1">
    <location>
        <begin position="1643"/>
        <end position="1667"/>
    </location>
</feature>
<dbReference type="InterPro" id="IPR009030">
    <property type="entry name" value="Growth_fac_rcpt_cys_sf"/>
</dbReference>
<dbReference type="Gene3D" id="2.10.50.10">
    <property type="entry name" value="Tumor Necrosis Factor Receptor, subunit A, domain 2"/>
    <property type="match status" value="1"/>
</dbReference>
<keyword evidence="6" id="KW-1185">Reference proteome</keyword>
<evidence type="ECO:0000313" key="5">
    <source>
        <dbReference type="EMBL" id="KAK3242788.1"/>
    </source>
</evidence>
<evidence type="ECO:0000313" key="6">
    <source>
        <dbReference type="Proteomes" id="UP001190700"/>
    </source>
</evidence>
<feature type="transmembrane region" description="Helical" evidence="1">
    <location>
        <begin position="1772"/>
        <end position="1793"/>
    </location>
</feature>
<dbReference type="InterPro" id="IPR011641">
    <property type="entry name" value="Tyr-kin_ephrin_A/B_rcpt-like"/>
</dbReference>
<feature type="transmembrane region" description="Helical" evidence="1">
    <location>
        <begin position="1468"/>
        <end position="1488"/>
    </location>
</feature>
<dbReference type="CDD" id="cd00185">
    <property type="entry name" value="TNFRSF"/>
    <property type="match status" value="1"/>
</dbReference>
<feature type="transmembrane region" description="Helical" evidence="1">
    <location>
        <begin position="1805"/>
        <end position="1822"/>
    </location>
</feature>
<keyword evidence="2" id="KW-0732">Signal</keyword>
<dbReference type="Gene3D" id="2.10.25.10">
    <property type="entry name" value="Laminin"/>
    <property type="match status" value="1"/>
</dbReference>
<comment type="caution">
    <text evidence="5">The sequence shown here is derived from an EMBL/GenBank/DDBJ whole genome shotgun (WGS) entry which is preliminary data.</text>
</comment>
<name>A0AAE0BTY2_9CHLO</name>
<dbReference type="InterPro" id="IPR000742">
    <property type="entry name" value="EGF"/>
</dbReference>